<proteinExistence type="predicted"/>
<evidence type="ECO:0000313" key="3">
    <source>
        <dbReference type="Proteomes" id="UP000712281"/>
    </source>
</evidence>
<keyword evidence="1" id="KW-0472">Membrane</keyword>
<keyword evidence="1" id="KW-1133">Transmembrane helix</keyword>
<evidence type="ECO:0008006" key="4">
    <source>
        <dbReference type="Google" id="ProtNLM"/>
    </source>
</evidence>
<dbReference type="Proteomes" id="UP000712281">
    <property type="component" value="Unassembled WGS sequence"/>
</dbReference>
<protein>
    <recommendedName>
        <fullName evidence="4">Zinc finger GRF-type domain-containing protein</fullName>
    </recommendedName>
</protein>
<gene>
    <name evidence="2" type="ORF">F2Q68_00008626</name>
</gene>
<evidence type="ECO:0000256" key="1">
    <source>
        <dbReference type="SAM" id="Phobius"/>
    </source>
</evidence>
<sequence length="285" mass="32700">MDSKYYHRQSSSYVGLLNSQQESVLHENFLYENSSTNVGDHEIRPEGIKAAKSKRNTAQGKSVADYTTIWEMKKEDLAMKERLSKLAILDTLLAKKEPLTKPEEVVNLKMGVDYSYSQPSQSDDLFGNSVDSAYSETEDLIRRDQAEISLAARSQVQYPPQPEVEFGFPQTCYCGAQPLLAVNDQGRRYYTCENVDDGECHVWKWWDIAVMEEMRATERHVLQLEEKVENLTLYSDYETDQRLARLEKNVSNIGKEHSKCRHGFEYFVGVMVVVIVLIGMVVMLK</sequence>
<reference evidence="2" key="1">
    <citation type="submission" date="2019-12" db="EMBL/GenBank/DDBJ databases">
        <title>Genome sequencing and annotation of Brassica cretica.</title>
        <authorList>
            <person name="Studholme D.J."/>
            <person name="Sarris P.F."/>
        </authorList>
    </citation>
    <scope>NUCLEOTIDE SEQUENCE</scope>
    <source>
        <strain evidence="2">PFS-001/15</strain>
        <tissue evidence="2">Leaf</tissue>
    </source>
</reference>
<dbReference type="PANTHER" id="PTHR33248">
    <property type="entry name" value="ZINC ION-BINDING PROTEIN"/>
    <property type="match status" value="1"/>
</dbReference>
<accession>A0A8S9L4Z4</accession>
<name>A0A8S9L4Z4_BRACR</name>
<organism evidence="2 3">
    <name type="scientific">Brassica cretica</name>
    <name type="common">Mustard</name>
    <dbReference type="NCBI Taxonomy" id="69181"/>
    <lineage>
        <taxon>Eukaryota</taxon>
        <taxon>Viridiplantae</taxon>
        <taxon>Streptophyta</taxon>
        <taxon>Embryophyta</taxon>
        <taxon>Tracheophyta</taxon>
        <taxon>Spermatophyta</taxon>
        <taxon>Magnoliopsida</taxon>
        <taxon>eudicotyledons</taxon>
        <taxon>Gunneridae</taxon>
        <taxon>Pentapetalae</taxon>
        <taxon>rosids</taxon>
        <taxon>malvids</taxon>
        <taxon>Brassicales</taxon>
        <taxon>Brassicaceae</taxon>
        <taxon>Brassiceae</taxon>
        <taxon>Brassica</taxon>
    </lineage>
</organism>
<comment type="caution">
    <text evidence="2">The sequence shown here is derived from an EMBL/GenBank/DDBJ whole genome shotgun (WGS) entry which is preliminary data.</text>
</comment>
<dbReference type="AlphaFoldDB" id="A0A8S9L4Z4"/>
<evidence type="ECO:0000313" key="2">
    <source>
        <dbReference type="EMBL" id="KAF2600653.1"/>
    </source>
</evidence>
<keyword evidence="1" id="KW-0812">Transmembrane</keyword>
<dbReference type="EMBL" id="QGKW02000717">
    <property type="protein sequence ID" value="KAF2600653.1"/>
    <property type="molecule type" value="Genomic_DNA"/>
</dbReference>
<feature type="transmembrane region" description="Helical" evidence="1">
    <location>
        <begin position="266"/>
        <end position="284"/>
    </location>
</feature>